<dbReference type="Proteomes" id="UP000242457">
    <property type="component" value="Unassembled WGS sequence"/>
</dbReference>
<evidence type="ECO:0000256" key="1">
    <source>
        <dbReference type="ARBA" id="ARBA00010618"/>
    </source>
</evidence>
<evidence type="ECO:0000313" key="7">
    <source>
        <dbReference type="EMBL" id="PBC34258.1"/>
    </source>
</evidence>
<dbReference type="AlphaFoldDB" id="A0A2A3ER97"/>
<keyword evidence="3" id="KW-0687">Ribonucleoprotein</keyword>
<dbReference type="PANTHER" id="PTHR12903">
    <property type="entry name" value="MITOCHONDRIAL RIBOSOMAL PROTEIN L24"/>
    <property type="match status" value="1"/>
</dbReference>
<dbReference type="GO" id="GO:1990904">
    <property type="term" value="C:ribonucleoprotein complex"/>
    <property type="evidence" value="ECO:0007669"/>
    <property type="project" value="UniProtKB-KW"/>
</dbReference>
<dbReference type="InterPro" id="IPR041988">
    <property type="entry name" value="Ribosomal_uL24_KOW"/>
</dbReference>
<dbReference type="InterPro" id="IPR014722">
    <property type="entry name" value="Rib_uL2_dom2"/>
</dbReference>
<keyword evidence="2 7" id="KW-0689">Ribosomal protein</keyword>
<accession>A0A2A3ER97</accession>
<dbReference type="Gene3D" id="2.30.30.30">
    <property type="match status" value="1"/>
</dbReference>
<dbReference type="GO" id="GO:0003735">
    <property type="term" value="F:structural constituent of ribosome"/>
    <property type="evidence" value="ECO:0007669"/>
    <property type="project" value="InterPro"/>
</dbReference>
<comment type="similarity">
    <text evidence="1">Belongs to the universal ribosomal protein uL24 family.</text>
</comment>
<dbReference type="SUPFAM" id="SSF50104">
    <property type="entry name" value="Translation proteins SH3-like domain"/>
    <property type="match status" value="1"/>
</dbReference>
<evidence type="ECO:0000256" key="4">
    <source>
        <dbReference type="ARBA" id="ARBA00035283"/>
    </source>
</evidence>
<dbReference type="InterPro" id="IPR008991">
    <property type="entry name" value="Translation_prot_SH3-like_sf"/>
</dbReference>
<evidence type="ECO:0000256" key="2">
    <source>
        <dbReference type="ARBA" id="ARBA00022980"/>
    </source>
</evidence>
<reference evidence="7 8" key="1">
    <citation type="submission" date="2014-07" db="EMBL/GenBank/DDBJ databases">
        <title>Genomic and transcriptomic analysis on Apis cerana provide comprehensive insights into honey bee biology.</title>
        <authorList>
            <person name="Diao Q."/>
            <person name="Sun L."/>
            <person name="Zheng H."/>
            <person name="Zheng H."/>
            <person name="Xu S."/>
            <person name="Wang S."/>
            <person name="Zeng Z."/>
            <person name="Hu F."/>
            <person name="Su S."/>
            <person name="Wu J."/>
        </authorList>
    </citation>
    <scope>NUCLEOTIDE SEQUENCE [LARGE SCALE GENOMIC DNA]</scope>
    <source>
        <tissue evidence="7">Pupae without intestine</tissue>
    </source>
</reference>
<dbReference type="Pfam" id="PF00467">
    <property type="entry name" value="KOW"/>
    <property type="match status" value="1"/>
</dbReference>
<sequence>MKLTYKIHENIKLRLQNLFKYLKRTLFGKMSEWSKKYANLPDRYIDRITERVFWKPPPGKPQFLPRKVVSRKKLYFSIHRPWTTNFCIDNWVKKHRKYVPIEPIKNWSFFRGDRVEILTGPDKGKQGIVQDIIQERNWIIVQGLNTKAIIRGKKKDFPGICMRVEQPLLVTRDVQLVDPFDLKGTAIEWRYTEEGNRVRVSCRTGRIIPIPISSKETVDYKTPELYIEQSKDTIESDVKELTFEGKLKTFEMDIMDKMGIKEDRKPKKYYWY</sequence>
<evidence type="ECO:0000313" key="8">
    <source>
        <dbReference type="Proteomes" id="UP000242457"/>
    </source>
</evidence>
<dbReference type="STRING" id="94128.A0A2A3ER97"/>
<dbReference type="InterPro" id="IPR057264">
    <property type="entry name" value="Ribosomal_uL24_C"/>
</dbReference>
<proteinExistence type="inferred from homology"/>
<dbReference type="OrthoDB" id="359154at2759"/>
<evidence type="ECO:0000256" key="5">
    <source>
        <dbReference type="ARBA" id="ARBA00035357"/>
    </source>
</evidence>
<evidence type="ECO:0000256" key="3">
    <source>
        <dbReference type="ARBA" id="ARBA00023274"/>
    </source>
</evidence>
<dbReference type="GO" id="GO:0003723">
    <property type="term" value="F:RNA binding"/>
    <property type="evidence" value="ECO:0007669"/>
    <property type="project" value="InterPro"/>
</dbReference>
<dbReference type="EMBL" id="KZ288192">
    <property type="protein sequence ID" value="PBC34258.1"/>
    <property type="molecule type" value="Genomic_DNA"/>
</dbReference>
<protein>
    <recommendedName>
        <fullName evidence="4">Large ribosomal subunit protein uL24m</fullName>
    </recommendedName>
    <alternativeName>
        <fullName evidence="5">39S ribosomal protein L24, mitochondrial</fullName>
    </alternativeName>
</protein>
<dbReference type="InterPro" id="IPR005824">
    <property type="entry name" value="KOW"/>
</dbReference>
<organism evidence="7 8">
    <name type="scientific">Apis cerana cerana</name>
    <name type="common">Oriental honeybee</name>
    <dbReference type="NCBI Taxonomy" id="94128"/>
    <lineage>
        <taxon>Eukaryota</taxon>
        <taxon>Metazoa</taxon>
        <taxon>Ecdysozoa</taxon>
        <taxon>Arthropoda</taxon>
        <taxon>Hexapoda</taxon>
        <taxon>Insecta</taxon>
        <taxon>Pterygota</taxon>
        <taxon>Neoptera</taxon>
        <taxon>Endopterygota</taxon>
        <taxon>Hymenoptera</taxon>
        <taxon>Apocrita</taxon>
        <taxon>Aculeata</taxon>
        <taxon>Apoidea</taxon>
        <taxon>Anthophila</taxon>
        <taxon>Apidae</taxon>
        <taxon>Apis</taxon>
    </lineage>
</organism>
<dbReference type="Pfam" id="PF17136">
    <property type="entry name" value="ribosomal_L24"/>
    <property type="match status" value="1"/>
</dbReference>
<dbReference type="PROSITE" id="PS01108">
    <property type="entry name" value="RIBOSOMAL_L24"/>
    <property type="match status" value="1"/>
</dbReference>
<evidence type="ECO:0000259" key="6">
    <source>
        <dbReference type="SMART" id="SM00739"/>
    </source>
</evidence>
<dbReference type="SMART" id="SM00739">
    <property type="entry name" value="KOW"/>
    <property type="match status" value="1"/>
</dbReference>
<keyword evidence="8" id="KW-1185">Reference proteome</keyword>
<dbReference type="InterPro" id="IPR005825">
    <property type="entry name" value="Ribosomal_uL24_CS"/>
</dbReference>
<feature type="domain" description="KOW" evidence="6">
    <location>
        <begin position="108"/>
        <end position="135"/>
    </location>
</feature>
<dbReference type="InterPro" id="IPR003256">
    <property type="entry name" value="Ribosomal_uL24"/>
</dbReference>
<gene>
    <name evidence="7" type="ORF">APICC_06315</name>
</gene>
<dbReference type="GO" id="GO:0005840">
    <property type="term" value="C:ribosome"/>
    <property type="evidence" value="ECO:0007669"/>
    <property type="project" value="UniProtKB-KW"/>
</dbReference>
<dbReference type="CDD" id="cd06089">
    <property type="entry name" value="KOW_RPL26"/>
    <property type="match status" value="1"/>
</dbReference>
<dbReference type="GO" id="GO:0006412">
    <property type="term" value="P:translation"/>
    <property type="evidence" value="ECO:0007669"/>
    <property type="project" value="InterPro"/>
</dbReference>
<name>A0A2A3ER97_APICC</name>